<dbReference type="KEGG" id="mrub:DEO27_003125"/>
<evidence type="ECO:0000256" key="1">
    <source>
        <dbReference type="SAM" id="SignalP"/>
    </source>
</evidence>
<evidence type="ECO:0000259" key="2">
    <source>
        <dbReference type="Pfam" id="PF19335"/>
    </source>
</evidence>
<dbReference type="Proteomes" id="UP000251402">
    <property type="component" value="Chromosome"/>
</dbReference>
<dbReference type="RefSeq" id="WP_112569638.1">
    <property type="nucleotide sequence ID" value="NZ_CP043450.1"/>
</dbReference>
<dbReference type="EMBL" id="CP043450">
    <property type="protein sequence ID" value="QEM09049.1"/>
    <property type="molecule type" value="Genomic_DNA"/>
</dbReference>
<sequence length="83" mass="9099">MKKAMLMAVAILFSATGVFAAHNGKMLPDTTKNQKAKPVKVQYTCTMHPEVLSDKPGKCPKCGMTLVKKEPAKKKADSMKMKM</sequence>
<feature type="signal peptide" evidence="1">
    <location>
        <begin position="1"/>
        <end position="20"/>
    </location>
</feature>
<protein>
    <recommendedName>
        <fullName evidence="2">Heavy metal binding domain-containing protein</fullName>
    </recommendedName>
</protein>
<name>A0A5C1HU20_9SPHI</name>
<dbReference type="Pfam" id="PF19335">
    <property type="entry name" value="HMBD"/>
    <property type="match status" value="1"/>
</dbReference>
<reference evidence="3" key="1">
    <citation type="submission" date="2019-08" db="EMBL/GenBank/DDBJ databases">
        <title>Comparative genome analysis confer to the adaptation heavy metal polluted environment.</title>
        <authorList>
            <person name="Li Y."/>
        </authorList>
    </citation>
    <scope>NUCLEOTIDE SEQUENCE [LARGE SCALE GENOMIC DNA]</scope>
    <source>
        <strain evidence="3">P1</strain>
    </source>
</reference>
<organism evidence="3 4">
    <name type="scientific">Mucilaginibacter rubeus</name>
    <dbReference type="NCBI Taxonomy" id="2027860"/>
    <lineage>
        <taxon>Bacteria</taxon>
        <taxon>Pseudomonadati</taxon>
        <taxon>Bacteroidota</taxon>
        <taxon>Sphingobacteriia</taxon>
        <taxon>Sphingobacteriales</taxon>
        <taxon>Sphingobacteriaceae</taxon>
        <taxon>Mucilaginibacter</taxon>
    </lineage>
</organism>
<evidence type="ECO:0000313" key="4">
    <source>
        <dbReference type="Proteomes" id="UP000251402"/>
    </source>
</evidence>
<dbReference type="OrthoDB" id="894336at2"/>
<dbReference type="InterPro" id="IPR045800">
    <property type="entry name" value="HMBD"/>
</dbReference>
<feature type="chain" id="PRO_5022697896" description="Heavy metal binding domain-containing protein" evidence="1">
    <location>
        <begin position="21"/>
        <end position="83"/>
    </location>
</feature>
<evidence type="ECO:0000313" key="3">
    <source>
        <dbReference type="EMBL" id="QEM09049.1"/>
    </source>
</evidence>
<dbReference type="AlphaFoldDB" id="A0A5C1HU20"/>
<proteinExistence type="predicted"/>
<gene>
    <name evidence="3" type="ORF">DEO27_003125</name>
</gene>
<feature type="domain" description="Heavy metal binding" evidence="2">
    <location>
        <begin position="43"/>
        <end position="69"/>
    </location>
</feature>
<keyword evidence="1" id="KW-0732">Signal</keyword>
<accession>A0A5C1HU20</accession>
<dbReference type="GO" id="GO:0046872">
    <property type="term" value="F:metal ion binding"/>
    <property type="evidence" value="ECO:0007669"/>
    <property type="project" value="InterPro"/>
</dbReference>
<keyword evidence="4" id="KW-1185">Reference proteome</keyword>